<dbReference type="InterPro" id="IPR007248">
    <property type="entry name" value="Mpv17_PMP22"/>
</dbReference>
<dbReference type="GO" id="GO:0005737">
    <property type="term" value="C:cytoplasm"/>
    <property type="evidence" value="ECO:0007669"/>
    <property type="project" value="TreeGrafter"/>
</dbReference>
<dbReference type="EMBL" id="BDRX01000087">
    <property type="protein sequence ID" value="GBF96830.1"/>
    <property type="molecule type" value="Genomic_DNA"/>
</dbReference>
<reference evidence="7 8" key="1">
    <citation type="journal article" date="2018" name="Sci. Rep.">
        <title>Raphidocelis subcapitata (=Pseudokirchneriella subcapitata) provides an insight into genome evolution and environmental adaptations in the Sphaeropleales.</title>
        <authorList>
            <person name="Suzuki S."/>
            <person name="Yamaguchi H."/>
            <person name="Nakajima N."/>
            <person name="Kawachi M."/>
        </authorList>
    </citation>
    <scope>NUCLEOTIDE SEQUENCE [LARGE SCALE GENOMIC DNA]</scope>
    <source>
        <strain evidence="7 8">NIES-35</strain>
    </source>
</reference>
<comment type="similarity">
    <text evidence="2">Belongs to the peroxisomal membrane protein PXMP2/4 family.</text>
</comment>
<organism evidence="7 8">
    <name type="scientific">Raphidocelis subcapitata</name>
    <dbReference type="NCBI Taxonomy" id="307507"/>
    <lineage>
        <taxon>Eukaryota</taxon>
        <taxon>Viridiplantae</taxon>
        <taxon>Chlorophyta</taxon>
        <taxon>core chlorophytes</taxon>
        <taxon>Chlorophyceae</taxon>
        <taxon>CS clade</taxon>
        <taxon>Sphaeropleales</taxon>
        <taxon>Selenastraceae</taxon>
        <taxon>Raphidocelis</taxon>
    </lineage>
</organism>
<evidence type="ECO:0000256" key="4">
    <source>
        <dbReference type="ARBA" id="ARBA00022989"/>
    </source>
</evidence>
<name>A0A2V0PFZ1_9CHLO</name>
<keyword evidence="3" id="KW-0812">Transmembrane</keyword>
<evidence type="ECO:0000256" key="5">
    <source>
        <dbReference type="ARBA" id="ARBA00023136"/>
    </source>
</evidence>
<dbReference type="InParanoid" id="A0A2V0PFZ1"/>
<keyword evidence="8" id="KW-1185">Reference proteome</keyword>
<proteinExistence type="inferred from homology"/>
<gene>
    <name evidence="7" type="ORF">Rsub_09686</name>
</gene>
<protein>
    <submittedName>
        <fullName evidence="7">Uncharacterized protein</fullName>
    </submittedName>
</protein>
<evidence type="ECO:0000256" key="6">
    <source>
        <dbReference type="SAM" id="MobiDB-lite"/>
    </source>
</evidence>
<dbReference type="GO" id="GO:0016020">
    <property type="term" value="C:membrane"/>
    <property type="evidence" value="ECO:0007669"/>
    <property type="project" value="UniProtKB-SubCell"/>
</dbReference>
<evidence type="ECO:0000256" key="3">
    <source>
        <dbReference type="ARBA" id="ARBA00022692"/>
    </source>
</evidence>
<dbReference type="AlphaFoldDB" id="A0A2V0PFZ1"/>
<evidence type="ECO:0000256" key="2">
    <source>
        <dbReference type="ARBA" id="ARBA00006824"/>
    </source>
</evidence>
<accession>A0A2V0PFZ1</accession>
<dbReference type="OrthoDB" id="10267969at2759"/>
<evidence type="ECO:0000256" key="1">
    <source>
        <dbReference type="ARBA" id="ARBA00004141"/>
    </source>
</evidence>
<dbReference type="PANTHER" id="PTHR11266">
    <property type="entry name" value="PEROXISOMAL MEMBRANE PROTEIN 2, PXMP2 MPV17"/>
    <property type="match status" value="1"/>
</dbReference>
<keyword evidence="5" id="KW-0472">Membrane</keyword>
<comment type="caution">
    <text evidence="7">The sequence shown here is derived from an EMBL/GenBank/DDBJ whole genome shotgun (WGS) entry which is preliminary data.</text>
</comment>
<evidence type="ECO:0000313" key="7">
    <source>
        <dbReference type="EMBL" id="GBF96830.1"/>
    </source>
</evidence>
<feature type="region of interest" description="Disordered" evidence="6">
    <location>
        <begin position="1"/>
        <end position="20"/>
    </location>
</feature>
<keyword evidence="4" id="KW-1133">Transmembrane helix</keyword>
<sequence length="368" mass="36758">MSPLSSAPCRASRGPALPTARPARAAAVVAGRRGRAGLVTRASALASASSGPPPLPALQSVAPVAAAAAPAAEPAPRAAIIPAAAAAACACALELAPAGGGFDAAALLEMQPPQQPQQPPAPPALLAELERAAALACDGAPLHAAAAVDAAPPGGAGASLSAALDLIAAPYRAYSDALERHPLLTKALTSCVGFMLGDLVAQHVADSAAGLDAIRVLRLGAYGLLLDGPLGAAWYDWLEAHAGQQRDASTVVIKTTLDQIVYASAGTALFFTVNALLEGHGSQIPATLAAKFWPTLAANWVIWPAAHLVNFRFVPSPYRLAYNNTVAIGWLALLSAITHSTGAGTGGGGGGCAALVARAVGWLHGHHA</sequence>
<dbReference type="FunCoup" id="A0A2V0PFZ1">
    <property type="interactions" value="1414"/>
</dbReference>
<comment type="subcellular location">
    <subcellularLocation>
        <location evidence="1">Membrane</location>
        <topology evidence="1">Multi-pass membrane protein</topology>
    </subcellularLocation>
</comment>
<dbReference type="Proteomes" id="UP000247498">
    <property type="component" value="Unassembled WGS sequence"/>
</dbReference>
<dbReference type="Pfam" id="PF04117">
    <property type="entry name" value="Mpv17_PMP22"/>
    <property type="match status" value="1"/>
</dbReference>
<dbReference type="STRING" id="307507.A0A2V0PFZ1"/>
<evidence type="ECO:0000313" key="8">
    <source>
        <dbReference type="Proteomes" id="UP000247498"/>
    </source>
</evidence>